<reference evidence="2" key="1">
    <citation type="journal article" date="2020" name="Fungal Divers.">
        <title>Resolving the Mortierellaceae phylogeny through synthesis of multi-gene phylogenetics and phylogenomics.</title>
        <authorList>
            <person name="Vandepol N."/>
            <person name="Liber J."/>
            <person name="Desiro A."/>
            <person name="Na H."/>
            <person name="Kennedy M."/>
            <person name="Barry K."/>
            <person name="Grigoriev I.V."/>
            <person name="Miller A.N."/>
            <person name="O'Donnell K."/>
            <person name="Stajich J.E."/>
            <person name="Bonito G."/>
        </authorList>
    </citation>
    <scope>NUCLEOTIDE SEQUENCE</scope>
    <source>
        <strain evidence="2">BC1065</strain>
    </source>
</reference>
<proteinExistence type="predicted"/>
<keyword evidence="3" id="KW-1185">Reference proteome</keyword>
<feature type="compositionally biased region" description="Basic and acidic residues" evidence="1">
    <location>
        <begin position="169"/>
        <end position="190"/>
    </location>
</feature>
<sequence length="224" mass="25913">MKLALDSMLKLQPENDVGVLRVLVREFLTMRIHAEATYTMHKFAASFIVPDAMNAFPLVRRMEVFEHAKAKVKKTVNELRRRQWGGKWGVAGGNLNRLAHLGDDRLVIRPYQIYEDRLRTGPTCVALQQEQAWLFSFHQGVHHDDTELFNQWCFKARVIWRASKSLKRSRESDETGRGARDHITNKRHNVEAFMDTSDDDVEDPDAMTGIITFLQPQAQQQQLP</sequence>
<accession>A0A9P6QB92</accession>
<dbReference type="EMBL" id="JAAAJB010000203">
    <property type="protein sequence ID" value="KAG0261890.1"/>
    <property type="molecule type" value="Genomic_DNA"/>
</dbReference>
<name>A0A9P6QB92_9FUNG</name>
<gene>
    <name evidence="2" type="ORF">DFQ27_002718</name>
</gene>
<evidence type="ECO:0000313" key="2">
    <source>
        <dbReference type="EMBL" id="KAG0261890.1"/>
    </source>
</evidence>
<dbReference type="AlphaFoldDB" id="A0A9P6QB92"/>
<comment type="caution">
    <text evidence="2">The sequence shown here is derived from an EMBL/GenBank/DDBJ whole genome shotgun (WGS) entry which is preliminary data.</text>
</comment>
<feature type="region of interest" description="Disordered" evidence="1">
    <location>
        <begin position="169"/>
        <end position="204"/>
    </location>
</feature>
<dbReference type="OrthoDB" id="2443381at2759"/>
<evidence type="ECO:0000256" key="1">
    <source>
        <dbReference type="SAM" id="MobiDB-lite"/>
    </source>
</evidence>
<organism evidence="2 3">
    <name type="scientific">Actinomortierella ambigua</name>
    <dbReference type="NCBI Taxonomy" id="1343610"/>
    <lineage>
        <taxon>Eukaryota</taxon>
        <taxon>Fungi</taxon>
        <taxon>Fungi incertae sedis</taxon>
        <taxon>Mucoromycota</taxon>
        <taxon>Mortierellomycotina</taxon>
        <taxon>Mortierellomycetes</taxon>
        <taxon>Mortierellales</taxon>
        <taxon>Mortierellaceae</taxon>
        <taxon>Actinomortierella</taxon>
    </lineage>
</organism>
<dbReference type="Proteomes" id="UP000807716">
    <property type="component" value="Unassembled WGS sequence"/>
</dbReference>
<evidence type="ECO:0000313" key="3">
    <source>
        <dbReference type="Proteomes" id="UP000807716"/>
    </source>
</evidence>
<protein>
    <submittedName>
        <fullName evidence="2">Uncharacterized protein</fullName>
    </submittedName>
</protein>